<evidence type="ECO:0000256" key="1">
    <source>
        <dbReference type="SAM" id="Coils"/>
    </source>
</evidence>
<evidence type="ECO:0000313" key="2">
    <source>
        <dbReference type="EMBL" id="CCE98471.1"/>
    </source>
</evidence>
<keyword evidence="1" id="KW-0175">Coiled coil</keyword>
<dbReference type="Gene3D" id="3.40.50.300">
    <property type="entry name" value="P-loop containing nucleotide triphosphate hydrolases"/>
    <property type="match status" value="1"/>
</dbReference>
<dbReference type="HOGENOM" id="CLU_413752_0_0_5"/>
<dbReference type="InterPro" id="IPR027417">
    <property type="entry name" value="P-loop_NTPase"/>
</dbReference>
<dbReference type="Proteomes" id="UP000007735">
    <property type="component" value="Plasmid pSfHH103a"/>
</dbReference>
<feature type="coiled-coil region" evidence="1">
    <location>
        <begin position="335"/>
        <end position="362"/>
    </location>
</feature>
<dbReference type="EMBL" id="HE616891">
    <property type="protein sequence ID" value="CCE98471.1"/>
    <property type="molecule type" value="Genomic_DNA"/>
</dbReference>
<gene>
    <name evidence="2" type="ordered locus">SFHH103_03980</name>
</gene>
<dbReference type="PATRIC" id="fig|380.5.peg.4200"/>
<dbReference type="RefSeq" id="WP_014330835.1">
    <property type="nucleotide sequence ID" value="NC_016813.1"/>
</dbReference>
<keyword evidence="2" id="KW-0614">Plasmid</keyword>
<accession>G9ABP2</accession>
<evidence type="ECO:0008006" key="4">
    <source>
        <dbReference type="Google" id="ProtNLM"/>
    </source>
</evidence>
<sequence>MLQKLVVDLEYCYGIKKLADSFDFKKAKAYAIYAPNGAMKSSFARTFQDVAKGVASGDKIFPTRAAKRTVVDETGADLLPESLLVVQPYDEVFGHSEKTSTLLVNAELRVEYEKLHEESEQAKELLLKALKVQSGSKRDLEKEVSAAFTKGDDQFYKALMRVDEELATQKDTPFADVAYDVIFDEKVAAFLGGKDVKTLIQDYIQKYNELLASSVYFKKGVFTYYNAGTIAKNLADNGFFKAKHSIRLNSEAPKEISTKEELEELIAKEKEAISTDAALRKKFDAVEKAITKNANVRDFEAYLSEHEELLPHLENLEAFREEVWKSYLKKHYDLYRDVVDKYKAAEKRRSEIEAEAAKERTQWEEVIDIFNDRFFVPFKLVPKNRTEVILGQEPMLSLGFTFEDGADSAAVDRTALMAALSTGEKKALYILNIIFEIQARLKTGTPTLMIVDDIADSFDYKNKYAIIQYLKDISDGDTFRQIILTHNFDFFRTIKSRFVGYANCLMVSKSSTGITLTKAVGIDNVFVKDWKQAFYTDPKKRIASIPFMRNLLEFTKGKQDPDYLRLTSLLHWKNDSAAITQANLCAVYNGLFGTSTVPTDGADLVTDAIYTLASDCLAAGDGMNFENKIVLSIAIRLKAEEYMVTKIADQVFVDGILYKQTPRLLTRFRNDNPNHGSIKTLEKVMLMTPENIHLNAFMYEPILDMSDEHLRKLYVEVAALT</sequence>
<protein>
    <recommendedName>
        <fullName evidence="4">Phage infection protein</fullName>
    </recommendedName>
</protein>
<reference evidence="2 3" key="1">
    <citation type="journal article" date="2012" name="J. Bacteriol.">
        <title>Genome sequence of the soybean symbiont Sinorhizobium fredii HH103.</title>
        <authorList>
            <person name="Weidner S."/>
            <person name="Becker A."/>
            <person name="Bonilla I."/>
            <person name="Jaenicke S."/>
            <person name="Lloret J."/>
            <person name="Margaret I."/>
            <person name="Puhler A."/>
            <person name="Ruiz-Sainz J.E."/>
            <person name="Schneiker-Bekel S."/>
            <person name="Szczepanowski R."/>
            <person name="Vinardell J.M."/>
            <person name="Zehner S."/>
            <person name="Gottfert M."/>
        </authorList>
    </citation>
    <scope>NUCLEOTIDE SEQUENCE [LARGE SCALE GENOMIC DNA]</scope>
    <source>
        <strain evidence="2 3">HH103</strain>
        <plasmid evidence="3">pSfHH103a</plasmid>
    </source>
</reference>
<dbReference type="KEGG" id="sfh:SFHH103_03980"/>
<organism evidence="2 3">
    <name type="scientific">Sinorhizobium fredii (strain HH103)</name>
    <dbReference type="NCBI Taxonomy" id="1117943"/>
    <lineage>
        <taxon>Bacteria</taxon>
        <taxon>Pseudomonadati</taxon>
        <taxon>Pseudomonadota</taxon>
        <taxon>Alphaproteobacteria</taxon>
        <taxon>Hyphomicrobiales</taxon>
        <taxon>Rhizobiaceae</taxon>
        <taxon>Sinorhizobium/Ensifer group</taxon>
        <taxon>Sinorhizobium</taxon>
    </lineage>
</organism>
<name>G9ABP2_SINF1</name>
<dbReference type="SUPFAM" id="SSF52540">
    <property type="entry name" value="P-loop containing nucleoside triphosphate hydrolases"/>
    <property type="match status" value="1"/>
</dbReference>
<geneLocation type="plasmid" evidence="2 3">
    <name>pSfHH103a</name>
</geneLocation>
<proteinExistence type="predicted"/>
<dbReference type="AlphaFoldDB" id="G9ABP2"/>
<evidence type="ECO:0000313" key="3">
    <source>
        <dbReference type="Proteomes" id="UP000007735"/>
    </source>
</evidence>